<dbReference type="AlphaFoldDB" id="A0A562VAF5"/>
<evidence type="ECO:0000256" key="1">
    <source>
        <dbReference type="ARBA" id="ARBA00001698"/>
    </source>
</evidence>
<feature type="region of interest" description="Disordered" evidence="19">
    <location>
        <begin position="1"/>
        <end position="65"/>
    </location>
</feature>
<dbReference type="GO" id="GO:0016024">
    <property type="term" value="P:CDP-diacylglycerol biosynthetic process"/>
    <property type="evidence" value="ECO:0007669"/>
    <property type="project" value="UniProtKB-UniPathway"/>
</dbReference>
<dbReference type="Proteomes" id="UP000321617">
    <property type="component" value="Unassembled WGS sequence"/>
</dbReference>
<dbReference type="PROSITE" id="PS01315">
    <property type="entry name" value="CDS"/>
    <property type="match status" value="1"/>
</dbReference>
<keyword evidence="14" id="KW-0443">Lipid metabolism</keyword>
<feature type="transmembrane region" description="Helical" evidence="20">
    <location>
        <begin position="236"/>
        <end position="257"/>
    </location>
</feature>
<evidence type="ECO:0000256" key="4">
    <source>
        <dbReference type="ARBA" id="ARBA00005189"/>
    </source>
</evidence>
<evidence type="ECO:0000256" key="5">
    <source>
        <dbReference type="ARBA" id="ARBA00010185"/>
    </source>
</evidence>
<evidence type="ECO:0000256" key="6">
    <source>
        <dbReference type="ARBA" id="ARBA00012487"/>
    </source>
</evidence>
<dbReference type="RefSeq" id="WP_147132602.1">
    <property type="nucleotide sequence ID" value="NZ_BAABIJ010000001.1"/>
</dbReference>
<keyword evidence="12 18" id="KW-0548">Nucleotidyltransferase</keyword>
<evidence type="ECO:0000256" key="10">
    <source>
        <dbReference type="ARBA" id="ARBA00022679"/>
    </source>
</evidence>
<keyword evidence="17" id="KW-1208">Phospholipid metabolism</keyword>
<feature type="transmembrane region" description="Helical" evidence="20">
    <location>
        <begin position="173"/>
        <end position="193"/>
    </location>
</feature>
<comment type="pathway">
    <text evidence="3 18">Phospholipid metabolism; CDP-diacylglycerol biosynthesis; CDP-diacylglycerol from sn-glycerol 3-phosphate: step 3/3.</text>
</comment>
<accession>A0A562VAF5</accession>
<evidence type="ECO:0000256" key="11">
    <source>
        <dbReference type="ARBA" id="ARBA00022692"/>
    </source>
</evidence>
<evidence type="ECO:0000256" key="13">
    <source>
        <dbReference type="ARBA" id="ARBA00022989"/>
    </source>
</evidence>
<dbReference type="EMBL" id="VLLL01000005">
    <property type="protein sequence ID" value="TWJ14862.1"/>
    <property type="molecule type" value="Genomic_DNA"/>
</dbReference>
<protein>
    <recommendedName>
        <fullName evidence="7 18">Phosphatidate cytidylyltransferase</fullName>
        <ecNumber evidence="6 18">2.7.7.41</ecNumber>
    </recommendedName>
</protein>
<feature type="transmembrane region" description="Helical" evidence="20">
    <location>
        <begin position="144"/>
        <end position="161"/>
    </location>
</feature>
<organism evidence="21 22">
    <name type="scientific">Stackebrandtia albiflava</name>
    <dbReference type="NCBI Taxonomy" id="406432"/>
    <lineage>
        <taxon>Bacteria</taxon>
        <taxon>Bacillati</taxon>
        <taxon>Actinomycetota</taxon>
        <taxon>Actinomycetes</taxon>
        <taxon>Glycomycetales</taxon>
        <taxon>Glycomycetaceae</taxon>
        <taxon>Stackebrandtia</taxon>
    </lineage>
</organism>
<feature type="transmembrane region" description="Helical" evidence="20">
    <location>
        <begin position="199"/>
        <end position="224"/>
    </location>
</feature>
<evidence type="ECO:0000256" key="15">
    <source>
        <dbReference type="ARBA" id="ARBA00023136"/>
    </source>
</evidence>
<gene>
    <name evidence="21" type="ORF">LX16_0555</name>
</gene>
<keyword evidence="10 18" id="KW-0808">Transferase</keyword>
<dbReference type="Pfam" id="PF01148">
    <property type="entry name" value="CTP_transf_1"/>
    <property type="match status" value="1"/>
</dbReference>
<dbReference type="UniPathway" id="UPA00557">
    <property type="reaction ID" value="UER00614"/>
</dbReference>
<dbReference type="PANTHER" id="PTHR46382">
    <property type="entry name" value="PHOSPHATIDATE CYTIDYLYLTRANSFERASE"/>
    <property type="match status" value="1"/>
</dbReference>
<evidence type="ECO:0000256" key="12">
    <source>
        <dbReference type="ARBA" id="ARBA00022695"/>
    </source>
</evidence>
<evidence type="ECO:0000256" key="17">
    <source>
        <dbReference type="ARBA" id="ARBA00023264"/>
    </source>
</evidence>
<comment type="caution">
    <text evidence="21">The sequence shown here is derived from an EMBL/GenBank/DDBJ whole genome shotgun (WGS) entry which is preliminary data.</text>
</comment>
<keyword evidence="13 20" id="KW-1133">Transmembrane helix</keyword>
<dbReference type="OrthoDB" id="9799199at2"/>
<evidence type="ECO:0000256" key="19">
    <source>
        <dbReference type="SAM" id="MobiDB-lite"/>
    </source>
</evidence>
<evidence type="ECO:0000256" key="3">
    <source>
        <dbReference type="ARBA" id="ARBA00005119"/>
    </source>
</evidence>
<dbReference type="EC" id="2.7.7.41" evidence="6 18"/>
<evidence type="ECO:0000313" key="21">
    <source>
        <dbReference type="EMBL" id="TWJ14862.1"/>
    </source>
</evidence>
<feature type="transmembrane region" description="Helical" evidence="20">
    <location>
        <begin position="313"/>
        <end position="331"/>
    </location>
</feature>
<feature type="transmembrane region" description="Helical" evidence="20">
    <location>
        <begin position="69"/>
        <end position="87"/>
    </location>
</feature>
<keyword evidence="8" id="KW-1003">Cell membrane</keyword>
<keyword evidence="16" id="KW-0594">Phospholipid biosynthesis</keyword>
<dbReference type="GO" id="GO:0004605">
    <property type="term" value="F:phosphatidate cytidylyltransferase activity"/>
    <property type="evidence" value="ECO:0007669"/>
    <property type="project" value="UniProtKB-EC"/>
</dbReference>
<proteinExistence type="inferred from homology"/>
<evidence type="ECO:0000256" key="7">
    <source>
        <dbReference type="ARBA" id="ARBA00019373"/>
    </source>
</evidence>
<feature type="transmembrane region" description="Helical" evidence="20">
    <location>
        <begin position="263"/>
        <end position="282"/>
    </location>
</feature>
<keyword evidence="22" id="KW-1185">Reference proteome</keyword>
<dbReference type="GO" id="GO:0005886">
    <property type="term" value="C:plasma membrane"/>
    <property type="evidence" value="ECO:0007669"/>
    <property type="project" value="UniProtKB-SubCell"/>
</dbReference>
<evidence type="ECO:0000256" key="14">
    <source>
        <dbReference type="ARBA" id="ARBA00023098"/>
    </source>
</evidence>
<feature type="transmembrane region" description="Helical" evidence="20">
    <location>
        <begin position="93"/>
        <end position="110"/>
    </location>
</feature>
<evidence type="ECO:0000256" key="2">
    <source>
        <dbReference type="ARBA" id="ARBA00004651"/>
    </source>
</evidence>
<dbReference type="PANTHER" id="PTHR46382:SF1">
    <property type="entry name" value="PHOSPHATIDATE CYTIDYLYLTRANSFERASE"/>
    <property type="match status" value="1"/>
</dbReference>
<feature type="compositionally biased region" description="Basic and acidic residues" evidence="19">
    <location>
        <begin position="27"/>
        <end position="36"/>
    </location>
</feature>
<evidence type="ECO:0000256" key="16">
    <source>
        <dbReference type="ARBA" id="ARBA00023209"/>
    </source>
</evidence>
<evidence type="ECO:0000256" key="18">
    <source>
        <dbReference type="RuleBase" id="RU003938"/>
    </source>
</evidence>
<evidence type="ECO:0000256" key="20">
    <source>
        <dbReference type="SAM" id="Phobius"/>
    </source>
</evidence>
<comment type="similarity">
    <text evidence="5 18">Belongs to the CDS family.</text>
</comment>
<sequence length="332" mass="34514">MNRHDTPPAGSPRRRFAAPGEAGPRGPEGHEGDHYDPAPPPPGEPAADGTVSDPAEPPATRPSRAGRNLPVAIGVGLGLGALVLASLLIYRQVFLIVVVLAVAVGIWELATAMRKADIRVPVWPLVGCGVGMLALTWFAGAPMLVVGLGVTVAFLVVWRLADGATGYHVDVPAATLVATYIPFLGGFAVLMVVPDDGHLRIIVTLAVVVLSDTGGYVAGVLFGRHPMAPRISPKKSWEGMAGSLAACAIGGAVLLWVTFDVAWWQGALFGVTLAVAATLGDLTESLMKRDLGVKDMSNLIPGHGGLMDRLDSILLVLPVAYAWLAYLAPVSA</sequence>
<comment type="subcellular location">
    <subcellularLocation>
        <location evidence="2">Cell membrane</location>
        <topology evidence="2">Multi-pass membrane protein</topology>
    </subcellularLocation>
</comment>
<name>A0A562VAF5_9ACTN</name>
<comment type="pathway">
    <text evidence="4">Lipid metabolism.</text>
</comment>
<comment type="catalytic activity">
    <reaction evidence="1 18">
        <text>a 1,2-diacyl-sn-glycero-3-phosphate + CTP + H(+) = a CDP-1,2-diacyl-sn-glycerol + diphosphate</text>
        <dbReference type="Rhea" id="RHEA:16229"/>
        <dbReference type="ChEBI" id="CHEBI:15378"/>
        <dbReference type="ChEBI" id="CHEBI:33019"/>
        <dbReference type="ChEBI" id="CHEBI:37563"/>
        <dbReference type="ChEBI" id="CHEBI:58332"/>
        <dbReference type="ChEBI" id="CHEBI:58608"/>
        <dbReference type="EC" id="2.7.7.41"/>
    </reaction>
</comment>
<evidence type="ECO:0000256" key="8">
    <source>
        <dbReference type="ARBA" id="ARBA00022475"/>
    </source>
</evidence>
<keyword evidence="9" id="KW-0444">Lipid biosynthesis</keyword>
<dbReference type="InterPro" id="IPR000374">
    <property type="entry name" value="PC_trans"/>
</dbReference>
<evidence type="ECO:0000256" key="9">
    <source>
        <dbReference type="ARBA" id="ARBA00022516"/>
    </source>
</evidence>
<keyword evidence="15 20" id="KW-0472">Membrane</keyword>
<reference evidence="21 22" key="1">
    <citation type="journal article" date="2013" name="Stand. Genomic Sci.">
        <title>Genomic Encyclopedia of Type Strains, Phase I: The one thousand microbial genomes (KMG-I) project.</title>
        <authorList>
            <person name="Kyrpides N.C."/>
            <person name="Woyke T."/>
            <person name="Eisen J.A."/>
            <person name="Garrity G."/>
            <person name="Lilburn T.G."/>
            <person name="Beck B.J."/>
            <person name="Whitman W.B."/>
            <person name="Hugenholtz P."/>
            <person name="Klenk H.P."/>
        </authorList>
    </citation>
    <scope>NUCLEOTIDE SEQUENCE [LARGE SCALE GENOMIC DNA]</scope>
    <source>
        <strain evidence="21 22">DSM 45044</strain>
    </source>
</reference>
<evidence type="ECO:0000313" key="22">
    <source>
        <dbReference type="Proteomes" id="UP000321617"/>
    </source>
</evidence>
<keyword evidence="11 18" id="KW-0812">Transmembrane</keyword>